<dbReference type="EMBL" id="PGFB01000004">
    <property type="protein sequence ID" value="PJJ61623.1"/>
    <property type="molecule type" value="Genomic_DNA"/>
</dbReference>
<dbReference type="GO" id="GO:0033214">
    <property type="term" value="P:siderophore-iron import into cell"/>
    <property type="evidence" value="ECO:0007669"/>
    <property type="project" value="TreeGrafter"/>
</dbReference>
<organism evidence="10 11">
    <name type="scientific">Compostimonas suwonensis</name>
    <dbReference type="NCBI Taxonomy" id="1048394"/>
    <lineage>
        <taxon>Bacteria</taxon>
        <taxon>Bacillati</taxon>
        <taxon>Actinomycetota</taxon>
        <taxon>Actinomycetes</taxon>
        <taxon>Micrococcales</taxon>
        <taxon>Microbacteriaceae</taxon>
        <taxon>Compostimonas</taxon>
    </lineage>
</organism>
<feature type="transmembrane region" description="Helical" evidence="9">
    <location>
        <begin position="93"/>
        <end position="113"/>
    </location>
</feature>
<protein>
    <submittedName>
        <fullName evidence="10">Iron complex transport system permease protein</fullName>
    </submittedName>
</protein>
<feature type="transmembrane region" description="Helical" evidence="9">
    <location>
        <begin position="241"/>
        <end position="268"/>
    </location>
</feature>
<dbReference type="SUPFAM" id="SSF81345">
    <property type="entry name" value="ABC transporter involved in vitamin B12 uptake, BtuC"/>
    <property type="match status" value="1"/>
</dbReference>
<dbReference type="GO" id="GO:0005886">
    <property type="term" value="C:plasma membrane"/>
    <property type="evidence" value="ECO:0007669"/>
    <property type="project" value="UniProtKB-SubCell"/>
</dbReference>
<feature type="transmembrane region" description="Helical" evidence="9">
    <location>
        <begin position="64"/>
        <end position="81"/>
    </location>
</feature>
<feature type="region of interest" description="Disordered" evidence="8">
    <location>
        <begin position="331"/>
        <end position="351"/>
    </location>
</feature>
<dbReference type="CDD" id="cd06550">
    <property type="entry name" value="TM_ABC_iron-siderophores_like"/>
    <property type="match status" value="1"/>
</dbReference>
<feature type="transmembrane region" description="Helical" evidence="9">
    <location>
        <begin position="7"/>
        <end position="28"/>
    </location>
</feature>
<keyword evidence="6 9" id="KW-1133">Transmembrane helix</keyword>
<evidence type="ECO:0000256" key="3">
    <source>
        <dbReference type="ARBA" id="ARBA00022448"/>
    </source>
</evidence>
<comment type="caution">
    <text evidence="10">The sequence shown here is derived from an EMBL/GenBank/DDBJ whole genome shotgun (WGS) entry which is preliminary data.</text>
</comment>
<proteinExistence type="inferred from homology"/>
<name>A0A2M9BUL1_9MICO</name>
<feature type="transmembrane region" description="Helical" evidence="9">
    <location>
        <begin position="280"/>
        <end position="301"/>
    </location>
</feature>
<keyword evidence="3" id="KW-0813">Transport</keyword>
<gene>
    <name evidence="10" type="ORF">CLV54_2571</name>
</gene>
<dbReference type="FunFam" id="1.10.3470.10:FF:000001">
    <property type="entry name" value="Vitamin B12 ABC transporter permease BtuC"/>
    <property type="match status" value="1"/>
</dbReference>
<dbReference type="GO" id="GO:0022857">
    <property type="term" value="F:transmembrane transporter activity"/>
    <property type="evidence" value="ECO:0007669"/>
    <property type="project" value="InterPro"/>
</dbReference>
<feature type="transmembrane region" description="Helical" evidence="9">
    <location>
        <begin position="150"/>
        <end position="172"/>
    </location>
</feature>
<reference evidence="10 11" key="1">
    <citation type="submission" date="2017-11" db="EMBL/GenBank/DDBJ databases">
        <title>Genomic Encyclopedia of Archaeal and Bacterial Type Strains, Phase II (KMG-II): From Individual Species to Whole Genera.</title>
        <authorList>
            <person name="Goeker M."/>
        </authorList>
    </citation>
    <scope>NUCLEOTIDE SEQUENCE [LARGE SCALE GENOMIC DNA]</scope>
    <source>
        <strain evidence="10 11">DSM 25625</strain>
    </source>
</reference>
<evidence type="ECO:0000256" key="5">
    <source>
        <dbReference type="ARBA" id="ARBA00022692"/>
    </source>
</evidence>
<evidence type="ECO:0000256" key="1">
    <source>
        <dbReference type="ARBA" id="ARBA00004651"/>
    </source>
</evidence>
<feature type="transmembrane region" description="Helical" evidence="9">
    <location>
        <begin position="119"/>
        <end position="138"/>
    </location>
</feature>
<dbReference type="PANTHER" id="PTHR30472">
    <property type="entry name" value="FERRIC ENTEROBACTIN TRANSPORT SYSTEM PERMEASE PROTEIN"/>
    <property type="match status" value="1"/>
</dbReference>
<comment type="subcellular location">
    <subcellularLocation>
        <location evidence="1">Cell membrane</location>
        <topology evidence="1">Multi-pass membrane protein</topology>
    </subcellularLocation>
</comment>
<dbReference type="InterPro" id="IPR000522">
    <property type="entry name" value="ABC_transptr_permease_BtuC"/>
</dbReference>
<accession>A0A2M9BUL1</accession>
<sequence length="351" mass="35131">MSRPARLALGLGGSFALLVVVVLLSLSIGNKDLSLVTVWSSLLDPGSSSGAFADTVVASRIPRTALGVLVGASLAVAGAVMQGVTRNPLGDPGLFGVNAGAAAAVVTGIAFLGLGASSASVWVALPGAVLAVVVVYLVGSGRRGTMPVRLVLAGAVVTAVVFAYVQAVALSLPTVFDSYRYWVIGSLAGRDPQLVLDILPFVVVGLAIALSIGGSLNALALGDDTARALGAHLGRTRILGAVSATLLCAAATAAVGPIAFVGLAVPHIVRSFTGDDHRWLIPYSLLLGPVLLLCADVLGRVLVRPGELMVGVVTAFVGGPVLLLAVRRMGGGAGSAGSARNARNADGRSRA</sequence>
<dbReference type="PANTHER" id="PTHR30472:SF1">
    <property type="entry name" value="FE(3+) DICITRATE TRANSPORT SYSTEM PERMEASE PROTEIN FECC-RELATED"/>
    <property type="match status" value="1"/>
</dbReference>
<dbReference type="Pfam" id="PF01032">
    <property type="entry name" value="FecCD"/>
    <property type="match status" value="1"/>
</dbReference>
<feature type="transmembrane region" description="Helical" evidence="9">
    <location>
        <begin position="198"/>
        <end position="220"/>
    </location>
</feature>
<feature type="transmembrane region" description="Helical" evidence="9">
    <location>
        <begin position="308"/>
        <end position="326"/>
    </location>
</feature>
<comment type="similarity">
    <text evidence="2">Belongs to the binding-protein-dependent transport system permease family. FecCD subfamily.</text>
</comment>
<keyword evidence="4" id="KW-1003">Cell membrane</keyword>
<dbReference type="Gene3D" id="1.10.3470.10">
    <property type="entry name" value="ABC transporter involved in vitamin B12 uptake, BtuC"/>
    <property type="match status" value="1"/>
</dbReference>
<evidence type="ECO:0000256" key="6">
    <source>
        <dbReference type="ARBA" id="ARBA00022989"/>
    </source>
</evidence>
<dbReference type="RefSeq" id="WP_100345340.1">
    <property type="nucleotide sequence ID" value="NZ_PGFB01000004.1"/>
</dbReference>
<evidence type="ECO:0000313" key="10">
    <source>
        <dbReference type="EMBL" id="PJJ61623.1"/>
    </source>
</evidence>
<evidence type="ECO:0000256" key="9">
    <source>
        <dbReference type="SAM" id="Phobius"/>
    </source>
</evidence>
<keyword evidence="5 9" id="KW-0812">Transmembrane</keyword>
<dbReference type="AlphaFoldDB" id="A0A2M9BUL1"/>
<dbReference type="Proteomes" id="UP000230161">
    <property type="component" value="Unassembled WGS sequence"/>
</dbReference>
<evidence type="ECO:0000256" key="8">
    <source>
        <dbReference type="SAM" id="MobiDB-lite"/>
    </source>
</evidence>
<keyword evidence="11" id="KW-1185">Reference proteome</keyword>
<evidence type="ECO:0000313" key="11">
    <source>
        <dbReference type="Proteomes" id="UP000230161"/>
    </source>
</evidence>
<dbReference type="OrthoDB" id="9782305at2"/>
<evidence type="ECO:0000256" key="4">
    <source>
        <dbReference type="ARBA" id="ARBA00022475"/>
    </source>
</evidence>
<dbReference type="InterPro" id="IPR037294">
    <property type="entry name" value="ABC_BtuC-like"/>
</dbReference>
<evidence type="ECO:0000256" key="7">
    <source>
        <dbReference type="ARBA" id="ARBA00023136"/>
    </source>
</evidence>
<keyword evidence="7 9" id="KW-0472">Membrane</keyword>
<evidence type="ECO:0000256" key="2">
    <source>
        <dbReference type="ARBA" id="ARBA00007935"/>
    </source>
</evidence>